<feature type="region of interest" description="Disordered" evidence="1">
    <location>
        <begin position="20"/>
        <end position="55"/>
    </location>
</feature>
<dbReference type="EMBL" id="VSRR010000170">
    <property type="protein sequence ID" value="MPC11571.1"/>
    <property type="molecule type" value="Genomic_DNA"/>
</dbReference>
<keyword evidence="3" id="KW-1185">Reference proteome</keyword>
<gene>
    <name evidence="2" type="primary">mnb</name>
    <name evidence="2" type="ORF">E2C01_004240</name>
</gene>
<evidence type="ECO:0000256" key="1">
    <source>
        <dbReference type="SAM" id="MobiDB-lite"/>
    </source>
</evidence>
<organism evidence="2 3">
    <name type="scientific">Portunus trituberculatus</name>
    <name type="common">Swimming crab</name>
    <name type="synonym">Neptunus trituberculatus</name>
    <dbReference type="NCBI Taxonomy" id="210409"/>
    <lineage>
        <taxon>Eukaryota</taxon>
        <taxon>Metazoa</taxon>
        <taxon>Ecdysozoa</taxon>
        <taxon>Arthropoda</taxon>
        <taxon>Crustacea</taxon>
        <taxon>Multicrustacea</taxon>
        <taxon>Malacostraca</taxon>
        <taxon>Eumalacostraca</taxon>
        <taxon>Eucarida</taxon>
        <taxon>Decapoda</taxon>
        <taxon>Pleocyemata</taxon>
        <taxon>Brachyura</taxon>
        <taxon>Eubrachyura</taxon>
        <taxon>Portunoidea</taxon>
        <taxon>Portunidae</taxon>
        <taxon>Portuninae</taxon>
        <taxon>Portunus</taxon>
    </lineage>
</organism>
<protein>
    <submittedName>
        <fullName evidence="2">Serine/threonine-protein kinase minibrain</fullName>
    </submittedName>
</protein>
<name>A0A5B7CRW0_PORTR</name>
<dbReference type="OrthoDB" id="9332038at2759"/>
<keyword evidence="2" id="KW-0418">Kinase</keyword>
<sequence length="328" mass="34953">MPENEAGDIARPLVLVARGTRKKRKNCENPTKAIKATKSKPLRISRGPLDHSVQDSTQSLAGARITSLGEHGCSGGAGSGHAGGGAMVLVSGGGGDGSGAAAAGGRVGGAAATAQAMDKAWGVTVAPPNQHKRHDPWHKHELADKERAKQMRDMGGGGYGGRPNLLYGKLCSEDQLQQLGVPLDYVPPEGQLSSSHRAQQQLPSHGSVGGSQAAVSGGGAYKSIPLQALHRSPAERRYRDPAQGPLRKLSVDLIKTYKHINEVYYAKKKKRAQQTQGQSPSMHKKERKVYNDGYDDDNHDYMIKSGEKFEDRYEIDSLIGKGSFGQCG</sequence>
<dbReference type="GO" id="GO:0016301">
    <property type="term" value="F:kinase activity"/>
    <property type="evidence" value="ECO:0007669"/>
    <property type="project" value="UniProtKB-KW"/>
</dbReference>
<comment type="caution">
    <text evidence="2">The sequence shown here is derived from an EMBL/GenBank/DDBJ whole genome shotgun (WGS) entry which is preliminary data.</text>
</comment>
<feature type="region of interest" description="Disordered" evidence="1">
    <location>
        <begin position="268"/>
        <end position="296"/>
    </location>
</feature>
<feature type="compositionally biased region" description="Polar residues" evidence="1">
    <location>
        <begin position="191"/>
        <end position="204"/>
    </location>
</feature>
<dbReference type="Gene3D" id="3.30.200.20">
    <property type="entry name" value="Phosphorylase Kinase, domain 1"/>
    <property type="match status" value="1"/>
</dbReference>
<dbReference type="AlphaFoldDB" id="A0A5B7CRW0"/>
<reference evidence="2 3" key="1">
    <citation type="submission" date="2019-05" db="EMBL/GenBank/DDBJ databases">
        <title>Another draft genome of Portunus trituberculatus and its Hox gene families provides insights of decapod evolution.</title>
        <authorList>
            <person name="Jeong J.-H."/>
            <person name="Song I."/>
            <person name="Kim S."/>
            <person name="Choi T."/>
            <person name="Kim D."/>
            <person name="Ryu S."/>
            <person name="Kim W."/>
        </authorList>
    </citation>
    <scope>NUCLEOTIDE SEQUENCE [LARGE SCALE GENOMIC DNA]</scope>
    <source>
        <tissue evidence="2">Muscle</tissue>
    </source>
</reference>
<feature type="region of interest" description="Disordered" evidence="1">
    <location>
        <begin position="190"/>
        <end position="216"/>
    </location>
</feature>
<proteinExistence type="predicted"/>
<evidence type="ECO:0000313" key="2">
    <source>
        <dbReference type="EMBL" id="MPC11571.1"/>
    </source>
</evidence>
<evidence type="ECO:0000313" key="3">
    <source>
        <dbReference type="Proteomes" id="UP000324222"/>
    </source>
</evidence>
<dbReference type="Proteomes" id="UP000324222">
    <property type="component" value="Unassembled WGS sequence"/>
</dbReference>
<accession>A0A5B7CRW0</accession>
<keyword evidence="2" id="KW-0808">Transferase</keyword>